<dbReference type="SUPFAM" id="SSF55347">
    <property type="entry name" value="Glyceraldehyde-3-phosphate dehydrogenase-like, C-terminal domain"/>
    <property type="match status" value="1"/>
</dbReference>
<dbReference type="GO" id="GO:0000166">
    <property type="term" value="F:nucleotide binding"/>
    <property type="evidence" value="ECO:0007669"/>
    <property type="project" value="InterPro"/>
</dbReference>
<dbReference type="InterPro" id="IPR036291">
    <property type="entry name" value="NAD(P)-bd_dom_sf"/>
</dbReference>
<dbReference type="EMBL" id="SMAD01000001">
    <property type="protein sequence ID" value="TCS90266.1"/>
    <property type="molecule type" value="Genomic_DNA"/>
</dbReference>
<dbReference type="PROSITE" id="PS51318">
    <property type="entry name" value="TAT"/>
    <property type="match status" value="1"/>
</dbReference>
<keyword evidence="4" id="KW-1185">Reference proteome</keyword>
<gene>
    <name evidence="3" type="ORF">EDD80_101466</name>
</gene>
<protein>
    <submittedName>
        <fullName evidence="3">Putative dehydrogenase</fullName>
    </submittedName>
</protein>
<dbReference type="Proteomes" id="UP000295807">
    <property type="component" value="Unassembled WGS sequence"/>
</dbReference>
<dbReference type="Gene3D" id="3.40.50.720">
    <property type="entry name" value="NAD(P)-binding Rossmann-like Domain"/>
    <property type="match status" value="1"/>
</dbReference>
<dbReference type="AlphaFoldDB" id="A0A4R3KYY4"/>
<dbReference type="PANTHER" id="PTHR43818">
    <property type="entry name" value="BCDNA.GH03377"/>
    <property type="match status" value="1"/>
</dbReference>
<evidence type="ECO:0000313" key="3">
    <source>
        <dbReference type="EMBL" id="TCS90266.1"/>
    </source>
</evidence>
<dbReference type="Pfam" id="PF22725">
    <property type="entry name" value="GFO_IDH_MocA_C3"/>
    <property type="match status" value="1"/>
</dbReference>
<proteinExistence type="predicted"/>
<dbReference type="SUPFAM" id="SSF51735">
    <property type="entry name" value="NAD(P)-binding Rossmann-fold domains"/>
    <property type="match status" value="1"/>
</dbReference>
<dbReference type="InterPro" id="IPR055170">
    <property type="entry name" value="GFO_IDH_MocA-like_dom"/>
</dbReference>
<evidence type="ECO:0000259" key="1">
    <source>
        <dbReference type="Pfam" id="PF01408"/>
    </source>
</evidence>
<dbReference type="RefSeq" id="WP_192901586.1">
    <property type="nucleotide sequence ID" value="NZ_CP042432.1"/>
</dbReference>
<comment type="caution">
    <text evidence="3">The sequence shown here is derived from an EMBL/GenBank/DDBJ whole genome shotgun (WGS) entry which is preliminary data.</text>
</comment>
<name>A0A4R3KYY4_9SPHI</name>
<dbReference type="Pfam" id="PF01408">
    <property type="entry name" value="GFO_IDH_MocA"/>
    <property type="match status" value="1"/>
</dbReference>
<feature type="domain" description="Gfo/Idh/MocA-like oxidoreductase N-terminal" evidence="1">
    <location>
        <begin position="39"/>
        <end position="165"/>
    </location>
</feature>
<feature type="domain" description="GFO/IDH/MocA-like oxidoreductase" evidence="2">
    <location>
        <begin position="192"/>
        <end position="320"/>
    </location>
</feature>
<dbReference type="Gene3D" id="3.30.360.10">
    <property type="entry name" value="Dihydrodipicolinate Reductase, domain 2"/>
    <property type="match status" value="1"/>
</dbReference>
<accession>A0A4R3KYY4</accession>
<dbReference type="InterPro" id="IPR050463">
    <property type="entry name" value="Gfo/Idh/MocA_oxidrdct_glycsds"/>
</dbReference>
<dbReference type="InterPro" id="IPR000683">
    <property type="entry name" value="Gfo/Idh/MocA-like_OxRdtase_N"/>
</dbReference>
<evidence type="ECO:0000259" key="2">
    <source>
        <dbReference type="Pfam" id="PF22725"/>
    </source>
</evidence>
<organism evidence="3 4">
    <name type="scientific">Anseongella ginsenosidimutans</name>
    <dbReference type="NCBI Taxonomy" id="496056"/>
    <lineage>
        <taxon>Bacteria</taxon>
        <taxon>Pseudomonadati</taxon>
        <taxon>Bacteroidota</taxon>
        <taxon>Sphingobacteriia</taxon>
        <taxon>Sphingobacteriales</taxon>
        <taxon>Sphingobacteriaceae</taxon>
        <taxon>Anseongella</taxon>
    </lineage>
</organism>
<dbReference type="PANTHER" id="PTHR43818:SF5">
    <property type="entry name" value="OXIDOREDUCTASE FAMILY PROTEIN"/>
    <property type="match status" value="1"/>
</dbReference>
<reference evidence="3 4" key="1">
    <citation type="submission" date="2019-03" db="EMBL/GenBank/DDBJ databases">
        <title>Genomic Encyclopedia of Type Strains, Phase IV (KMG-IV): sequencing the most valuable type-strain genomes for metagenomic binning, comparative biology and taxonomic classification.</title>
        <authorList>
            <person name="Goeker M."/>
        </authorList>
    </citation>
    <scope>NUCLEOTIDE SEQUENCE [LARGE SCALE GENOMIC DNA]</scope>
    <source>
        <strain evidence="3 4">DSM 21100</strain>
    </source>
</reference>
<dbReference type="InterPro" id="IPR006311">
    <property type="entry name" value="TAT_signal"/>
</dbReference>
<sequence length="427" mass="47433">MITRRRDFLRISGLAIAGTAVPAILTPGNAFGNAKEKKLKIGLIGCGGRGTGAANQALKADPDVVLHAMGDVFEDKLKTSLDNLSKIHGDKVKVKEKRQFLGFDAYQKVLESGVDVVILATPPGFRPQHLAAAVEAEKHIFCEKPVAVDAPGIRKVLEAARKAGEKNLSLVSGFCWRYHTPKRAIFEKVLGGAVGDISTIYNSYNTSALWSHPRQAGWTDMEYQLRNWPYYAWLSGDHIVEQAVHCIDMMNWAMGGKLPVSAMGTGGRQVRTDDVFGHIYDHFAITYEYENGARGFHFSRQQQNCQNSYDVEIFGDKGRAVVDCSRNFHEIQGANQWKFTGEQNDMYQTEHDELFASIRQGKPINDGEYMAHSSMLAIMGRMAAYTGRRITWEEAINSTEVLGTDVQGWKQEPPVVNVAMPGITEFI</sequence>
<evidence type="ECO:0000313" key="4">
    <source>
        <dbReference type="Proteomes" id="UP000295807"/>
    </source>
</evidence>